<proteinExistence type="predicted"/>
<comment type="caution">
    <text evidence="1">The sequence shown here is derived from an EMBL/GenBank/DDBJ whole genome shotgun (WGS) entry which is preliminary data.</text>
</comment>
<dbReference type="AlphaFoldDB" id="A0AAD4H0G2"/>
<dbReference type="InterPro" id="IPR032675">
    <property type="entry name" value="LRR_dom_sf"/>
</dbReference>
<evidence type="ECO:0000313" key="2">
    <source>
        <dbReference type="Proteomes" id="UP001194580"/>
    </source>
</evidence>
<keyword evidence="2" id="KW-1185">Reference proteome</keyword>
<evidence type="ECO:0000313" key="1">
    <source>
        <dbReference type="EMBL" id="KAG0257954.1"/>
    </source>
</evidence>
<organism evidence="1 2">
    <name type="scientific">Linnemannia exigua</name>
    <dbReference type="NCBI Taxonomy" id="604196"/>
    <lineage>
        <taxon>Eukaryota</taxon>
        <taxon>Fungi</taxon>
        <taxon>Fungi incertae sedis</taxon>
        <taxon>Mucoromycota</taxon>
        <taxon>Mortierellomycotina</taxon>
        <taxon>Mortierellomycetes</taxon>
        <taxon>Mortierellales</taxon>
        <taxon>Mortierellaceae</taxon>
        <taxon>Linnemannia</taxon>
    </lineage>
</organism>
<dbReference type="Gene3D" id="3.80.10.10">
    <property type="entry name" value="Ribonuclease Inhibitor"/>
    <property type="match status" value="2"/>
</dbReference>
<protein>
    <submittedName>
        <fullName evidence="1">Uncharacterized protein</fullName>
    </submittedName>
</protein>
<name>A0AAD4H0G2_9FUNG</name>
<accession>A0AAD4H0G2</accession>
<dbReference type="Proteomes" id="UP001194580">
    <property type="component" value="Unassembled WGS sequence"/>
</dbReference>
<dbReference type="EMBL" id="JAAAIL010002358">
    <property type="protein sequence ID" value="KAG0257954.1"/>
    <property type="molecule type" value="Genomic_DNA"/>
</dbReference>
<sequence length="504" mass="57774">MDAKNINWTFKPKNLLAALSVNRLFNATLTPLLWEVYNELAFNNQGFSEDAYPHYIVTLATLNAHFHHIRYLELEHDGPPAHMFQQHTMFKFHNTCTKLRELKLSQYVDLGWAAQLIMANPNLTVLHWGYSNASMAKGYSQPLSQDLEGYRDLKYMFGLRRLRVLRLEGWQLNTLHMCHILGNNAETLQELDLQNDCCLMDEQIVSTSNDGLAKSALLKMDKQEVANAGEWIPAGRPPFFLPRLTTLCIKLKRVWAQHHLIYHLVRAVPLLEAIVIHSTSEWTSMELGLALRQHCPRLNSVQNPNSLNWNYSALPLDERLEVTVNWIDICAPRNMIHLSMIIPELEVTITTALLNHVHQLESLDLTACSMLPEAFENLAKVLAGCKRLKRFSWNNYDLQWDVEHVPAILESLAGCSQILETLSLSGFSSLDENGDVIDEEEYIDGDNDVGIPLGWIHLAKPKYIYSFGSCRRINELTLQWIQDKPRMKYLLANKETFKKVSSCP</sequence>
<reference evidence="1" key="1">
    <citation type="journal article" date="2020" name="Fungal Divers.">
        <title>Resolving the Mortierellaceae phylogeny through synthesis of multi-gene phylogenetics and phylogenomics.</title>
        <authorList>
            <person name="Vandepol N."/>
            <person name="Liber J."/>
            <person name="Desiro A."/>
            <person name="Na H."/>
            <person name="Kennedy M."/>
            <person name="Barry K."/>
            <person name="Grigoriev I.V."/>
            <person name="Miller A.N."/>
            <person name="O'Donnell K."/>
            <person name="Stajich J.E."/>
            <person name="Bonito G."/>
        </authorList>
    </citation>
    <scope>NUCLEOTIDE SEQUENCE</scope>
    <source>
        <strain evidence="1">NRRL 28262</strain>
    </source>
</reference>
<dbReference type="SUPFAM" id="SSF52047">
    <property type="entry name" value="RNI-like"/>
    <property type="match status" value="1"/>
</dbReference>
<gene>
    <name evidence="1" type="ORF">BGZ95_005093</name>
</gene>